<protein>
    <submittedName>
        <fullName evidence="2">PRC-barrel domain-containing protein</fullName>
    </submittedName>
</protein>
<dbReference type="GO" id="GO:0019684">
    <property type="term" value="P:photosynthesis, light reaction"/>
    <property type="evidence" value="ECO:0007669"/>
    <property type="project" value="InterPro"/>
</dbReference>
<dbReference type="AlphaFoldDB" id="A0A929FWV9"/>
<name>A0A929FWV9_9PSEU</name>
<dbReference type="Proteomes" id="UP000598360">
    <property type="component" value="Unassembled WGS sequence"/>
</dbReference>
<dbReference type="InterPro" id="IPR014747">
    <property type="entry name" value="Bac_photo_RC_H_C"/>
</dbReference>
<organism evidence="2 3">
    <name type="scientific">Saccharopolyspora montiporae</name>
    <dbReference type="NCBI Taxonomy" id="2781240"/>
    <lineage>
        <taxon>Bacteria</taxon>
        <taxon>Bacillati</taxon>
        <taxon>Actinomycetota</taxon>
        <taxon>Actinomycetes</taxon>
        <taxon>Pseudonocardiales</taxon>
        <taxon>Pseudonocardiaceae</taxon>
        <taxon>Saccharopolyspora</taxon>
    </lineage>
</organism>
<dbReference type="EMBL" id="JADEYC010000009">
    <property type="protein sequence ID" value="MBE9373986.1"/>
    <property type="molecule type" value="Genomic_DNA"/>
</dbReference>
<evidence type="ECO:0000313" key="2">
    <source>
        <dbReference type="EMBL" id="MBE9373986.1"/>
    </source>
</evidence>
<dbReference type="InterPro" id="IPR011033">
    <property type="entry name" value="PRC_barrel-like_sf"/>
</dbReference>
<dbReference type="RefSeq" id="WP_193927435.1">
    <property type="nucleotide sequence ID" value="NZ_JADEYC010000009.1"/>
</dbReference>
<gene>
    <name evidence="2" type="ORF">IQ251_05950</name>
</gene>
<feature type="domain" description="PRC-barrel" evidence="1">
    <location>
        <begin position="3"/>
        <end position="69"/>
    </location>
</feature>
<proteinExistence type="predicted"/>
<keyword evidence="3" id="KW-1185">Reference proteome</keyword>
<reference evidence="2" key="1">
    <citation type="submission" date="2020-10" db="EMBL/GenBank/DDBJ databases">
        <title>Diversity and distribution of actinomycetes associated with coral in the coast of Hainan.</title>
        <authorList>
            <person name="Li F."/>
        </authorList>
    </citation>
    <scope>NUCLEOTIDE SEQUENCE</scope>
    <source>
        <strain evidence="2">HNM0983</strain>
    </source>
</reference>
<comment type="caution">
    <text evidence="2">The sequence shown here is derived from an EMBL/GenBank/DDBJ whole genome shotgun (WGS) entry which is preliminary data.</text>
</comment>
<accession>A0A929FWV9</accession>
<dbReference type="Pfam" id="PF05239">
    <property type="entry name" value="PRC"/>
    <property type="match status" value="1"/>
</dbReference>
<dbReference type="SUPFAM" id="SSF50346">
    <property type="entry name" value="PRC-barrel domain"/>
    <property type="match status" value="1"/>
</dbReference>
<dbReference type="InterPro" id="IPR027275">
    <property type="entry name" value="PRC-brl_dom"/>
</dbReference>
<sequence>MEHVERAQDLIGTPVFDRNGDRIGTVGNVYLDDATEQPEWVTVRMGLLGTKETFVPLDGASAERERLQVGVSRSRVRDAPRIAAEHGHLSEQEGRDLYHYYGVQHEPES</sequence>
<dbReference type="Gene3D" id="3.90.50.10">
    <property type="entry name" value="Photosynthetic Reaction Center, subunit H, domain 2"/>
    <property type="match status" value="1"/>
</dbReference>
<evidence type="ECO:0000313" key="3">
    <source>
        <dbReference type="Proteomes" id="UP000598360"/>
    </source>
</evidence>
<evidence type="ECO:0000259" key="1">
    <source>
        <dbReference type="Pfam" id="PF05239"/>
    </source>
</evidence>
<dbReference type="GO" id="GO:0030077">
    <property type="term" value="C:plasma membrane light-harvesting complex"/>
    <property type="evidence" value="ECO:0007669"/>
    <property type="project" value="InterPro"/>
</dbReference>